<accession>A0A9D4LJC4</accession>
<comment type="caution">
    <text evidence="2">The sequence shown here is derived from an EMBL/GenBank/DDBJ whole genome shotgun (WGS) entry which is preliminary data.</text>
</comment>
<sequence>MSIFRNKHAKCDGKTDGQTDGRTDEQTDRQTDRRTEGQTDKTDRRTDIRTDGQTDSPITICPLFFERGQTNTSIYDLYMALDGTVVHNINDGEGLGSGIRHDM</sequence>
<reference evidence="2" key="1">
    <citation type="journal article" date="2019" name="bioRxiv">
        <title>The Genome of the Zebra Mussel, Dreissena polymorpha: A Resource for Invasive Species Research.</title>
        <authorList>
            <person name="McCartney M.A."/>
            <person name="Auch B."/>
            <person name="Kono T."/>
            <person name="Mallez S."/>
            <person name="Zhang Y."/>
            <person name="Obille A."/>
            <person name="Becker A."/>
            <person name="Abrahante J.E."/>
            <person name="Garbe J."/>
            <person name="Badalamenti J.P."/>
            <person name="Herman A."/>
            <person name="Mangelson H."/>
            <person name="Liachko I."/>
            <person name="Sullivan S."/>
            <person name="Sone E.D."/>
            <person name="Koren S."/>
            <person name="Silverstein K.A.T."/>
            <person name="Beckman K.B."/>
            <person name="Gohl D.M."/>
        </authorList>
    </citation>
    <scope>NUCLEOTIDE SEQUENCE</scope>
    <source>
        <strain evidence="2">Duluth1</strain>
        <tissue evidence="2">Whole animal</tissue>
    </source>
</reference>
<proteinExistence type="predicted"/>
<protein>
    <submittedName>
        <fullName evidence="2">Uncharacterized protein</fullName>
    </submittedName>
</protein>
<feature type="region of interest" description="Disordered" evidence="1">
    <location>
        <begin position="1"/>
        <end position="58"/>
    </location>
</feature>
<feature type="compositionally biased region" description="Basic and acidic residues" evidence="1">
    <location>
        <begin position="9"/>
        <end position="52"/>
    </location>
</feature>
<gene>
    <name evidence="2" type="ORF">DPMN_100491</name>
</gene>
<evidence type="ECO:0000313" key="3">
    <source>
        <dbReference type="Proteomes" id="UP000828390"/>
    </source>
</evidence>
<keyword evidence="3" id="KW-1185">Reference proteome</keyword>
<dbReference type="EMBL" id="JAIWYP010000003">
    <property type="protein sequence ID" value="KAH3857876.1"/>
    <property type="molecule type" value="Genomic_DNA"/>
</dbReference>
<name>A0A9D4LJC4_DREPO</name>
<reference evidence="2" key="2">
    <citation type="submission" date="2020-11" db="EMBL/GenBank/DDBJ databases">
        <authorList>
            <person name="McCartney M.A."/>
            <person name="Auch B."/>
            <person name="Kono T."/>
            <person name="Mallez S."/>
            <person name="Becker A."/>
            <person name="Gohl D.M."/>
            <person name="Silverstein K.A.T."/>
            <person name="Koren S."/>
            <person name="Bechman K.B."/>
            <person name="Herman A."/>
            <person name="Abrahante J.E."/>
            <person name="Garbe J."/>
        </authorList>
    </citation>
    <scope>NUCLEOTIDE SEQUENCE</scope>
    <source>
        <strain evidence="2">Duluth1</strain>
        <tissue evidence="2">Whole animal</tissue>
    </source>
</reference>
<dbReference type="AlphaFoldDB" id="A0A9D4LJC4"/>
<evidence type="ECO:0000256" key="1">
    <source>
        <dbReference type="SAM" id="MobiDB-lite"/>
    </source>
</evidence>
<dbReference type="Proteomes" id="UP000828390">
    <property type="component" value="Unassembled WGS sequence"/>
</dbReference>
<evidence type="ECO:0000313" key="2">
    <source>
        <dbReference type="EMBL" id="KAH3857876.1"/>
    </source>
</evidence>
<organism evidence="2 3">
    <name type="scientific">Dreissena polymorpha</name>
    <name type="common">Zebra mussel</name>
    <name type="synonym">Mytilus polymorpha</name>
    <dbReference type="NCBI Taxonomy" id="45954"/>
    <lineage>
        <taxon>Eukaryota</taxon>
        <taxon>Metazoa</taxon>
        <taxon>Spiralia</taxon>
        <taxon>Lophotrochozoa</taxon>
        <taxon>Mollusca</taxon>
        <taxon>Bivalvia</taxon>
        <taxon>Autobranchia</taxon>
        <taxon>Heteroconchia</taxon>
        <taxon>Euheterodonta</taxon>
        <taxon>Imparidentia</taxon>
        <taxon>Neoheterodontei</taxon>
        <taxon>Myida</taxon>
        <taxon>Dreissenoidea</taxon>
        <taxon>Dreissenidae</taxon>
        <taxon>Dreissena</taxon>
    </lineage>
</organism>